<name>A0A653L1Y5_AERVE</name>
<protein>
    <submittedName>
        <fullName evidence="1">Uncharacterized protein</fullName>
    </submittedName>
</protein>
<dbReference type="AlphaFoldDB" id="A0A653L1Y5"/>
<evidence type="ECO:0000313" key="2">
    <source>
        <dbReference type="Proteomes" id="UP000439123"/>
    </source>
</evidence>
<evidence type="ECO:0000313" key="1">
    <source>
        <dbReference type="EMBL" id="VXA85458.1"/>
    </source>
</evidence>
<dbReference type="Proteomes" id="UP000439123">
    <property type="component" value="Unassembled WGS sequence"/>
</dbReference>
<accession>A0A653L1Y5</accession>
<dbReference type="EMBL" id="CABWLC010000012">
    <property type="protein sequence ID" value="VXA85458.1"/>
    <property type="molecule type" value="Genomic_DNA"/>
</dbReference>
<organism evidence="1 2">
    <name type="scientific">Aeromonas veronii</name>
    <dbReference type="NCBI Taxonomy" id="654"/>
    <lineage>
        <taxon>Bacteria</taxon>
        <taxon>Pseudomonadati</taxon>
        <taxon>Pseudomonadota</taxon>
        <taxon>Gammaproteobacteria</taxon>
        <taxon>Aeromonadales</taxon>
        <taxon>Aeromonadaceae</taxon>
        <taxon>Aeromonas</taxon>
    </lineage>
</organism>
<proteinExistence type="predicted"/>
<sequence>MSKVEEFSLRAGMKKCPTLFIDVLCQPIPDGILDGIPEKQTNKKAQPNQQVELGMWRRDRDSNPGWHCCHN</sequence>
<gene>
    <name evidence="1" type="ORF">AERO8C_20496</name>
</gene>
<reference evidence="1 2" key="1">
    <citation type="submission" date="2019-10" db="EMBL/GenBank/DDBJ databases">
        <authorList>
            <person name="Karimi E."/>
        </authorList>
    </citation>
    <scope>NUCLEOTIDE SEQUENCE [LARGE SCALE GENOMIC DNA]</scope>
    <source>
        <strain evidence="1">Aeromonas sp. 8C</strain>
    </source>
</reference>